<sequence precursor="true">MIRKLNTLILIMIAVLLMGACMQKDTVIPKEGDVVTWMQNSSLIIKTKLGQRREHISRKIDDLIYEPEYEMFVGQFPIDYVPERFPKFTEAERLTFEAEYAKKLHGVKDMHDIEFSLMLNGAKGKVTDAGFYSDQALDHVNQVKVVLKNFAVTEGKTKEKREYFIKSKKGSYDKKLSEAYGIDCYTINGDSFGKFLCYGESSNKAVSGVFFARHADGWVGGEFWEPIYGGIHIEWHTHIQNLKHWKEVDAAIWRLLETWNVSPLVNPNQQ</sequence>
<proteinExistence type="predicted"/>
<reference evidence="2" key="1">
    <citation type="submission" date="2010-05" db="EMBL/GenBank/DDBJ databases">
        <title>Complete sequence of Methylotenera sp. 301.</title>
        <authorList>
            <person name="Lucas S."/>
            <person name="Copeland A."/>
            <person name="Lapidus A."/>
            <person name="Cheng J.-F."/>
            <person name="Bruce D."/>
            <person name="Goodwin L."/>
            <person name="Pitluck S."/>
            <person name="Clum A."/>
            <person name="Land M."/>
            <person name="Hauser L."/>
            <person name="Kyrpides N."/>
            <person name="Ivanova N."/>
            <person name="Chistoservova L."/>
            <person name="Kalyuzhnaya M."/>
            <person name="Woyke T."/>
        </authorList>
    </citation>
    <scope>NUCLEOTIDE SEQUENCE [LARGE SCALE GENOMIC DNA]</scope>
    <source>
        <strain evidence="2">301</strain>
    </source>
</reference>
<dbReference type="AlphaFoldDB" id="D7DJP0"/>
<dbReference type="KEGG" id="meh:M301_0011"/>
<dbReference type="eggNOG" id="ENOG5033Y0V">
    <property type="taxonomic scope" value="Bacteria"/>
</dbReference>
<protein>
    <recommendedName>
        <fullName evidence="3">Lipoprotein</fullName>
    </recommendedName>
</protein>
<keyword evidence="2" id="KW-1185">Reference proteome</keyword>
<organism evidence="1 2">
    <name type="scientific">Methylotenera versatilis (strain 301)</name>
    <dbReference type="NCBI Taxonomy" id="666681"/>
    <lineage>
        <taxon>Bacteria</taxon>
        <taxon>Pseudomonadati</taxon>
        <taxon>Pseudomonadota</taxon>
        <taxon>Betaproteobacteria</taxon>
        <taxon>Nitrosomonadales</taxon>
        <taxon>Methylophilaceae</taxon>
        <taxon>Methylotenera</taxon>
    </lineage>
</organism>
<dbReference type="PROSITE" id="PS51257">
    <property type="entry name" value="PROKAR_LIPOPROTEIN"/>
    <property type="match status" value="1"/>
</dbReference>
<dbReference type="STRING" id="666681.M301_0011"/>
<evidence type="ECO:0008006" key="3">
    <source>
        <dbReference type="Google" id="ProtNLM"/>
    </source>
</evidence>
<accession>D7DJP0</accession>
<gene>
    <name evidence="1" type="ordered locus">M301_0011</name>
</gene>
<reference evidence="1 2" key="2">
    <citation type="journal article" date="2011" name="J. Bacteriol.">
        <title>Genomes of three methylotrophs from a single niche uncover genetic and metabolic divergence of Methylophilaceae.</title>
        <authorList>
            <person name="Lapidus A."/>
            <person name="Clum A."/>
            <person name="Labutti K."/>
            <person name="Kaluzhnaya M.G."/>
            <person name="Lim S."/>
            <person name="Beck D.A."/>
            <person name="Glavina Del Rio T."/>
            <person name="Nolan M."/>
            <person name="Mavromatis K."/>
            <person name="Huntemann M."/>
            <person name="Lucas S."/>
            <person name="Lidstrom M.E."/>
            <person name="Ivanova N."/>
            <person name="Chistoserdova L."/>
        </authorList>
    </citation>
    <scope>NUCLEOTIDE SEQUENCE [LARGE SCALE GENOMIC DNA]</scope>
    <source>
        <strain evidence="1 2">301</strain>
    </source>
</reference>
<name>D7DJP0_METV0</name>
<dbReference type="EMBL" id="CP002056">
    <property type="protein sequence ID" value="ADI28400.1"/>
    <property type="molecule type" value="Genomic_DNA"/>
</dbReference>
<evidence type="ECO:0000313" key="1">
    <source>
        <dbReference type="EMBL" id="ADI28400.1"/>
    </source>
</evidence>
<dbReference type="HOGENOM" id="CLU_1056138_0_0_4"/>
<dbReference type="Proteomes" id="UP000000383">
    <property type="component" value="Chromosome"/>
</dbReference>
<evidence type="ECO:0000313" key="2">
    <source>
        <dbReference type="Proteomes" id="UP000000383"/>
    </source>
</evidence>